<reference evidence="5 6" key="1">
    <citation type="submission" date="2016-10" db="EMBL/GenBank/DDBJ databases">
        <authorList>
            <person name="de Groot N.N."/>
        </authorList>
    </citation>
    <scope>NUCLEOTIDE SEQUENCE [LARGE SCALE GENOMIC DNA]</scope>
    <source>
        <strain evidence="5 6">DSM 22012</strain>
    </source>
</reference>
<keyword evidence="3" id="KW-0804">Transcription</keyword>
<gene>
    <name evidence="5" type="ORF">SAMN05444390_101120</name>
</gene>
<dbReference type="Pfam" id="PF01965">
    <property type="entry name" value="DJ-1_PfpI"/>
    <property type="match status" value="1"/>
</dbReference>
<accession>A0A1H5TML4</accession>
<keyword evidence="1" id="KW-0805">Transcription regulation</keyword>
<dbReference type="Gene3D" id="1.10.10.60">
    <property type="entry name" value="Homeodomain-like"/>
    <property type="match status" value="1"/>
</dbReference>
<dbReference type="InterPro" id="IPR029062">
    <property type="entry name" value="Class_I_gatase-like"/>
</dbReference>
<protein>
    <submittedName>
        <fullName evidence="5">Transcriptional regulator, AraC family with amidase-like domain</fullName>
    </submittedName>
</protein>
<evidence type="ECO:0000313" key="5">
    <source>
        <dbReference type="EMBL" id="SEF64009.1"/>
    </source>
</evidence>
<dbReference type="Gene3D" id="3.40.50.880">
    <property type="match status" value="1"/>
</dbReference>
<dbReference type="SMART" id="SM00342">
    <property type="entry name" value="HTH_ARAC"/>
    <property type="match status" value="1"/>
</dbReference>
<dbReference type="GO" id="GO:0003700">
    <property type="term" value="F:DNA-binding transcription factor activity"/>
    <property type="evidence" value="ECO:0007669"/>
    <property type="project" value="InterPro"/>
</dbReference>
<dbReference type="EMBL" id="FNVQ01000001">
    <property type="protein sequence ID" value="SEF64009.1"/>
    <property type="molecule type" value="Genomic_DNA"/>
</dbReference>
<dbReference type="AlphaFoldDB" id="A0A1H5TML4"/>
<dbReference type="InterPro" id="IPR009057">
    <property type="entry name" value="Homeodomain-like_sf"/>
</dbReference>
<dbReference type="SUPFAM" id="SSF46689">
    <property type="entry name" value="Homeodomain-like"/>
    <property type="match status" value="2"/>
</dbReference>
<keyword evidence="6" id="KW-1185">Reference proteome</keyword>
<proteinExistence type="predicted"/>
<dbReference type="PANTHER" id="PTHR43130:SF3">
    <property type="entry name" value="HTH-TYPE TRANSCRIPTIONAL REGULATOR RV1931C"/>
    <property type="match status" value="1"/>
</dbReference>
<evidence type="ECO:0000313" key="6">
    <source>
        <dbReference type="Proteomes" id="UP000236745"/>
    </source>
</evidence>
<dbReference type="InterPro" id="IPR002818">
    <property type="entry name" value="DJ-1/PfpI"/>
</dbReference>
<dbReference type="PROSITE" id="PS01124">
    <property type="entry name" value="HTH_ARAC_FAMILY_2"/>
    <property type="match status" value="1"/>
</dbReference>
<dbReference type="InterPro" id="IPR018060">
    <property type="entry name" value="HTH_AraC"/>
</dbReference>
<sequence length="324" mass="36260">MSDMYVAEVGLLLYPGAQMSAVLGLTDLFAIANRFAEPGSEGLSTSIRLSHWQQKSPGMPIERCFDSMQGEPGSPDVMVLPPTLGDPATAEVVAPYIEWMRQHHKTGGTLASICAGAFVLAETGLLEGRKVTTHWLYEEKFQQRFPTVNLDIDRLIIDDGDILTAGGVMAWTDLGLKLVDRFMGPSAMIQTARILLVDPPGREQRYYSVFSPKLMHGDSAVLKLQHWLQETEGKEVRLDRLAAVAGLQERTLQRRFQKATGMTTSEYCQRLRVGRSQELLRFSRQSVESISWEVGYQDPGFFRKIFVRIVGLSPSEYRQRFGVG</sequence>
<evidence type="ECO:0000256" key="2">
    <source>
        <dbReference type="ARBA" id="ARBA00023125"/>
    </source>
</evidence>
<evidence type="ECO:0000256" key="3">
    <source>
        <dbReference type="ARBA" id="ARBA00023163"/>
    </source>
</evidence>
<name>A0A1H5TML4_9GAMM</name>
<dbReference type="PROSITE" id="PS00041">
    <property type="entry name" value="HTH_ARAC_FAMILY_1"/>
    <property type="match status" value="1"/>
</dbReference>
<dbReference type="InterPro" id="IPR018062">
    <property type="entry name" value="HTH_AraC-typ_CS"/>
</dbReference>
<dbReference type="InterPro" id="IPR052158">
    <property type="entry name" value="INH-QAR"/>
</dbReference>
<dbReference type="CDD" id="cd03138">
    <property type="entry name" value="GATase1_AraC_2"/>
    <property type="match status" value="1"/>
</dbReference>
<dbReference type="RefSeq" id="WP_104001148.1">
    <property type="nucleotide sequence ID" value="NZ_FNVQ01000001.1"/>
</dbReference>
<dbReference type="SUPFAM" id="SSF52317">
    <property type="entry name" value="Class I glutamine amidotransferase-like"/>
    <property type="match status" value="1"/>
</dbReference>
<dbReference type="OrthoDB" id="9803764at2"/>
<feature type="domain" description="HTH araC/xylS-type" evidence="4">
    <location>
        <begin position="222"/>
        <end position="320"/>
    </location>
</feature>
<dbReference type="PANTHER" id="PTHR43130">
    <property type="entry name" value="ARAC-FAMILY TRANSCRIPTIONAL REGULATOR"/>
    <property type="match status" value="1"/>
</dbReference>
<dbReference type="GO" id="GO:0043565">
    <property type="term" value="F:sequence-specific DNA binding"/>
    <property type="evidence" value="ECO:0007669"/>
    <property type="project" value="InterPro"/>
</dbReference>
<dbReference type="Proteomes" id="UP000236745">
    <property type="component" value="Unassembled WGS sequence"/>
</dbReference>
<organism evidence="5 6">
    <name type="scientific">Marinobacterium lutimaris</name>
    <dbReference type="NCBI Taxonomy" id="568106"/>
    <lineage>
        <taxon>Bacteria</taxon>
        <taxon>Pseudomonadati</taxon>
        <taxon>Pseudomonadota</taxon>
        <taxon>Gammaproteobacteria</taxon>
        <taxon>Oceanospirillales</taxon>
        <taxon>Oceanospirillaceae</taxon>
        <taxon>Marinobacterium</taxon>
    </lineage>
</organism>
<evidence type="ECO:0000256" key="1">
    <source>
        <dbReference type="ARBA" id="ARBA00023015"/>
    </source>
</evidence>
<dbReference type="Pfam" id="PF12833">
    <property type="entry name" value="HTH_18"/>
    <property type="match status" value="1"/>
</dbReference>
<keyword evidence="2" id="KW-0238">DNA-binding</keyword>
<evidence type="ECO:0000259" key="4">
    <source>
        <dbReference type="PROSITE" id="PS01124"/>
    </source>
</evidence>